<dbReference type="OrthoDB" id="10402713at2759"/>
<dbReference type="Proteomes" id="UP000276133">
    <property type="component" value="Unassembled WGS sequence"/>
</dbReference>
<accession>A0A3M7P4Y1</accession>
<protein>
    <submittedName>
        <fullName evidence="1">Uncharacterized protein</fullName>
    </submittedName>
</protein>
<dbReference type="EMBL" id="REGN01013282">
    <property type="protein sequence ID" value="RMZ94122.1"/>
    <property type="molecule type" value="Genomic_DNA"/>
</dbReference>
<dbReference type="AlphaFoldDB" id="A0A3M7P4Y1"/>
<proteinExistence type="predicted"/>
<name>A0A3M7P4Y1_BRAPC</name>
<evidence type="ECO:0000313" key="2">
    <source>
        <dbReference type="Proteomes" id="UP000276133"/>
    </source>
</evidence>
<sequence length="205" mass="23962">MSQNYKNSEDLNSLSLKELEDYYRCYSHHHFNRNQCKIEPKENKSMSFLCNFKSENHFCNCEAKARDEKNSPNDSIYLCEYTRPSYTSKEDQINDVQKMIRNMKKSKFLLKQAMKDVDSLIEEKKPDSDGLDEVQRFYRSNKFIGSSITINSYKDMLPRTDIKSGKYVYELCALDDIPIRGNAIFSIKKNPKISSSLTVVACKHK</sequence>
<organism evidence="1 2">
    <name type="scientific">Brachionus plicatilis</name>
    <name type="common">Marine rotifer</name>
    <name type="synonym">Brachionus muelleri</name>
    <dbReference type="NCBI Taxonomy" id="10195"/>
    <lineage>
        <taxon>Eukaryota</taxon>
        <taxon>Metazoa</taxon>
        <taxon>Spiralia</taxon>
        <taxon>Gnathifera</taxon>
        <taxon>Rotifera</taxon>
        <taxon>Eurotatoria</taxon>
        <taxon>Monogononta</taxon>
        <taxon>Pseudotrocha</taxon>
        <taxon>Ploima</taxon>
        <taxon>Brachionidae</taxon>
        <taxon>Brachionus</taxon>
    </lineage>
</organism>
<evidence type="ECO:0000313" key="1">
    <source>
        <dbReference type="EMBL" id="RMZ94122.1"/>
    </source>
</evidence>
<keyword evidence="2" id="KW-1185">Reference proteome</keyword>
<gene>
    <name evidence="1" type="ORF">BpHYR1_052559</name>
</gene>
<comment type="caution">
    <text evidence="1">The sequence shown here is derived from an EMBL/GenBank/DDBJ whole genome shotgun (WGS) entry which is preliminary data.</text>
</comment>
<reference evidence="1 2" key="1">
    <citation type="journal article" date="2018" name="Sci. Rep.">
        <title>Genomic signatures of local adaptation to the degree of environmental predictability in rotifers.</title>
        <authorList>
            <person name="Franch-Gras L."/>
            <person name="Hahn C."/>
            <person name="Garcia-Roger E.M."/>
            <person name="Carmona M.J."/>
            <person name="Serra M."/>
            <person name="Gomez A."/>
        </authorList>
    </citation>
    <scope>NUCLEOTIDE SEQUENCE [LARGE SCALE GENOMIC DNA]</scope>
    <source>
        <strain evidence="1">HYR1</strain>
    </source>
</reference>